<accession>A0ABW2FMB2</accession>
<evidence type="ECO:0000256" key="6">
    <source>
        <dbReference type="ARBA" id="ARBA00023136"/>
    </source>
</evidence>
<sequence length="329" mass="36847">MEALAIEAGATFPNGFAEEEWEELREGSGLKAAGVRLFGLSLPLLLVVFLFSYLPLYGWIYAFYDYHAGMKLTDTEFVGLRHFAELIENPAMADEIVRVLRNTFAMSFLGIATSPLPALFAIFLLEIRSGAFRKLVQTLTTLPNFISWILVYAVAWSIFSVGDGFLNRLLVKLDWIETEINFLASSDHVWLTMLGYSLWKGLGWGAIIFLAAIASIDHEQYEAATVDGAGRFQKMRHVTIPGIMPTFFVLLLLSIANFINSGMEQYFIFQNPLNKDRIEVLDLYVYNQGMVGQSVSYATVVSMLKSLVSVALLFFANALSKVVRKESII</sequence>
<comment type="caution">
    <text evidence="9">The sequence shown here is derived from an EMBL/GenBank/DDBJ whole genome shotgun (WGS) entry which is preliminary data.</text>
</comment>
<feature type="transmembrane region" description="Helical" evidence="7">
    <location>
        <begin position="37"/>
        <end position="64"/>
    </location>
</feature>
<feature type="transmembrane region" description="Helical" evidence="7">
    <location>
        <begin position="104"/>
        <end position="125"/>
    </location>
</feature>
<evidence type="ECO:0000259" key="8">
    <source>
        <dbReference type="PROSITE" id="PS50928"/>
    </source>
</evidence>
<gene>
    <name evidence="9" type="ORF">ACFQMJ_33075</name>
</gene>
<dbReference type="EMBL" id="JBHTAI010000034">
    <property type="protein sequence ID" value="MFC7153384.1"/>
    <property type="molecule type" value="Genomic_DNA"/>
</dbReference>
<keyword evidence="3" id="KW-1003">Cell membrane</keyword>
<comment type="similarity">
    <text evidence="7">Belongs to the binding-protein-dependent transport system permease family.</text>
</comment>
<evidence type="ECO:0000313" key="10">
    <source>
        <dbReference type="Proteomes" id="UP001596378"/>
    </source>
</evidence>
<name>A0ABW2FMB2_9BACL</name>
<dbReference type="Pfam" id="PF00528">
    <property type="entry name" value="BPD_transp_1"/>
    <property type="match status" value="1"/>
</dbReference>
<dbReference type="InterPro" id="IPR000515">
    <property type="entry name" value="MetI-like"/>
</dbReference>
<evidence type="ECO:0000256" key="7">
    <source>
        <dbReference type="RuleBase" id="RU363032"/>
    </source>
</evidence>
<organism evidence="9 10">
    <name type="scientific">Cohnella cellulosilytica</name>
    <dbReference type="NCBI Taxonomy" id="986710"/>
    <lineage>
        <taxon>Bacteria</taxon>
        <taxon>Bacillati</taxon>
        <taxon>Bacillota</taxon>
        <taxon>Bacilli</taxon>
        <taxon>Bacillales</taxon>
        <taxon>Paenibacillaceae</taxon>
        <taxon>Cohnella</taxon>
    </lineage>
</organism>
<dbReference type="SUPFAM" id="SSF161098">
    <property type="entry name" value="MetI-like"/>
    <property type="match status" value="1"/>
</dbReference>
<dbReference type="PROSITE" id="PS50928">
    <property type="entry name" value="ABC_TM1"/>
    <property type="match status" value="1"/>
</dbReference>
<dbReference type="InterPro" id="IPR035906">
    <property type="entry name" value="MetI-like_sf"/>
</dbReference>
<dbReference type="InterPro" id="IPR050809">
    <property type="entry name" value="UgpAE/MalFG_permease"/>
</dbReference>
<feature type="transmembrane region" description="Helical" evidence="7">
    <location>
        <begin position="145"/>
        <end position="166"/>
    </location>
</feature>
<evidence type="ECO:0000256" key="5">
    <source>
        <dbReference type="ARBA" id="ARBA00022989"/>
    </source>
</evidence>
<keyword evidence="4 7" id="KW-0812">Transmembrane</keyword>
<dbReference type="PANTHER" id="PTHR43227">
    <property type="entry name" value="BLL4140 PROTEIN"/>
    <property type="match status" value="1"/>
</dbReference>
<feature type="transmembrane region" description="Helical" evidence="7">
    <location>
        <begin position="295"/>
        <end position="319"/>
    </location>
</feature>
<evidence type="ECO:0000256" key="2">
    <source>
        <dbReference type="ARBA" id="ARBA00022448"/>
    </source>
</evidence>
<dbReference type="Gene3D" id="1.10.3720.10">
    <property type="entry name" value="MetI-like"/>
    <property type="match status" value="1"/>
</dbReference>
<evidence type="ECO:0000313" key="9">
    <source>
        <dbReference type="EMBL" id="MFC7153384.1"/>
    </source>
</evidence>
<reference evidence="10" key="1">
    <citation type="journal article" date="2019" name="Int. J. Syst. Evol. Microbiol.">
        <title>The Global Catalogue of Microorganisms (GCM) 10K type strain sequencing project: providing services to taxonomists for standard genome sequencing and annotation.</title>
        <authorList>
            <consortium name="The Broad Institute Genomics Platform"/>
            <consortium name="The Broad Institute Genome Sequencing Center for Infectious Disease"/>
            <person name="Wu L."/>
            <person name="Ma J."/>
        </authorList>
    </citation>
    <scope>NUCLEOTIDE SEQUENCE [LARGE SCALE GENOMIC DNA]</scope>
    <source>
        <strain evidence="10">KCTC 12907</strain>
    </source>
</reference>
<comment type="subcellular location">
    <subcellularLocation>
        <location evidence="1 7">Cell membrane</location>
        <topology evidence="1 7">Multi-pass membrane protein</topology>
    </subcellularLocation>
</comment>
<dbReference type="Proteomes" id="UP001596378">
    <property type="component" value="Unassembled WGS sequence"/>
</dbReference>
<keyword evidence="10" id="KW-1185">Reference proteome</keyword>
<protein>
    <submittedName>
        <fullName evidence="9">ABC transporter permease</fullName>
    </submittedName>
</protein>
<evidence type="ECO:0000256" key="3">
    <source>
        <dbReference type="ARBA" id="ARBA00022475"/>
    </source>
</evidence>
<feature type="transmembrane region" description="Helical" evidence="7">
    <location>
        <begin position="238"/>
        <end position="259"/>
    </location>
</feature>
<proteinExistence type="inferred from homology"/>
<dbReference type="RefSeq" id="WP_378050470.1">
    <property type="nucleotide sequence ID" value="NZ_JBHMDN010000027.1"/>
</dbReference>
<keyword evidence="2 7" id="KW-0813">Transport</keyword>
<dbReference type="CDD" id="cd06261">
    <property type="entry name" value="TM_PBP2"/>
    <property type="match status" value="1"/>
</dbReference>
<keyword evidence="6 7" id="KW-0472">Membrane</keyword>
<dbReference type="PANTHER" id="PTHR43227:SF11">
    <property type="entry name" value="BLL4140 PROTEIN"/>
    <property type="match status" value="1"/>
</dbReference>
<feature type="transmembrane region" description="Helical" evidence="7">
    <location>
        <begin position="198"/>
        <end position="217"/>
    </location>
</feature>
<evidence type="ECO:0000256" key="1">
    <source>
        <dbReference type="ARBA" id="ARBA00004651"/>
    </source>
</evidence>
<keyword evidence="5 7" id="KW-1133">Transmembrane helix</keyword>
<evidence type="ECO:0000256" key="4">
    <source>
        <dbReference type="ARBA" id="ARBA00022692"/>
    </source>
</evidence>
<feature type="domain" description="ABC transmembrane type-1" evidence="8">
    <location>
        <begin position="100"/>
        <end position="316"/>
    </location>
</feature>